<evidence type="ECO:0000256" key="4">
    <source>
        <dbReference type="ARBA" id="ARBA00023136"/>
    </source>
</evidence>
<evidence type="ECO:0000256" key="3">
    <source>
        <dbReference type="ARBA" id="ARBA00022989"/>
    </source>
</evidence>
<keyword evidence="7" id="KW-1185">Reference proteome</keyword>
<evidence type="ECO:0000313" key="6">
    <source>
        <dbReference type="EMBL" id="EPX86119.1"/>
    </source>
</evidence>
<reference evidence="6 7" key="1">
    <citation type="journal article" date="2013" name="Stand. Genomic Sci.">
        <title>Genome sequence of the reddish-pigmented Rubellimicrobium thermophilum type strain (DSM 16684(T)), a member of the Roseobacter clade.</title>
        <authorList>
            <person name="Fiebig A."/>
            <person name="Riedel T."/>
            <person name="Gronow S."/>
            <person name="Petersen J."/>
            <person name="Klenk H.P."/>
            <person name="Goker M."/>
        </authorList>
    </citation>
    <scope>NUCLEOTIDE SEQUENCE [LARGE SCALE GENOMIC DNA]</scope>
    <source>
        <strain evidence="6 7">DSM 16684</strain>
    </source>
</reference>
<sequence length="266" mass="28540">MGPRMGPGGRGVSLGGIGGLGAVAVVLIGLFLGVDLTPLLDGDTTAGPPREITAEDDAMARFVSVTLADTEEVWAEIFREDLALTYDPVTLVLFAGATQSACGGASLQTGPFYCPQDRRIYLDTDFFRIMERQLGAEGDFAAAYVVAHEVGHHVQDELGILAEARRGRQQGADSAGVRVELQADCFSGVWARRAESRFGSLEPGDVEEAMNAAARIGDDVLQRRSGGPVRPETFTHGTSEQRQRWFWTGYEAGDIRACDTFRAAAL</sequence>
<dbReference type="GO" id="GO:0008237">
    <property type="term" value="F:metallopeptidase activity"/>
    <property type="evidence" value="ECO:0007669"/>
    <property type="project" value="UniProtKB-KW"/>
</dbReference>
<keyword evidence="3 5" id="KW-1133">Transmembrane helix</keyword>
<dbReference type="Proteomes" id="UP000015346">
    <property type="component" value="Unassembled WGS sequence"/>
</dbReference>
<keyword evidence="2 5" id="KW-0812">Transmembrane</keyword>
<keyword evidence="6" id="KW-0482">Metalloprotease</keyword>
<dbReference type="PATRIC" id="fig|1123069.3.peg.898"/>
<dbReference type="PANTHER" id="PTHR30168:SF0">
    <property type="entry name" value="INNER MEMBRANE PROTEIN"/>
    <property type="match status" value="1"/>
</dbReference>
<accession>S9SIG9</accession>
<dbReference type="EMBL" id="AOLV01000010">
    <property type="protein sequence ID" value="EPX86119.1"/>
    <property type="molecule type" value="Genomic_DNA"/>
</dbReference>
<name>S9SIG9_9RHOB</name>
<evidence type="ECO:0000256" key="2">
    <source>
        <dbReference type="ARBA" id="ARBA00022692"/>
    </source>
</evidence>
<dbReference type="STRING" id="1123069.ruthe_00927"/>
<dbReference type="AlphaFoldDB" id="S9SIG9"/>
<organism evidence="6 7">
    <name type="scientific">Rubellimicrobium thermophilum DSM 16684</name>
    <dbReference type="NCBI Taxonomy" id="1123069"/>
    <lineage>
        <taxon>Bacteria</taxon>
        <taxon>Pseudomonadati</taxon>
        <taxon>Pseudomonadota</taxon>
        <taxon>Alphaproteobacteria</taxon>
        <taxon>Rhodobacterales</taxon>
        <taxon>Roseobacteraceae</taxon>
        <taxon>Rubellimicrobium</taxon>
    </lineage>
</organism>
<dbReference type="HOGENOM" id="CLU_059329_0_0_5"/>
<dbReference type="Pfam" id="PF04228">
    <property type="entry name" value="Zn_peptidase"/>
    <property type="match status" value="1"/>
</dbReference>
<dbReference type="GO" id="GO:0006508">
    <property type="term" value="P:proteolysis"/>
    <property type="evidence" value="ECO:0007669"/>
    <property type="project" value="UniProtKB-KW"/>
</dbReference>
<dbReference type="PANTHER" id="PTHR30168">
    <property type="entry name" value="PUTATIVE MEMBRANE PROTEIN YPFJ"/>
    <property type="match status" value="1"/>
</dbReference>
<protein>
    <submittedName>
        <fullName evidence="6">Putative metalloprotease</fullName>
    </submittedName>
</protein>
<evidence type="ECO:0000256" key="5">
    <source>
        <dbReference type="SAM" id="Phobius"/>
    </source>
</evidence>
<keyword evidence="6" id="KW-0645">Protease</keyword>
<keyword evidence="6" id="KW-0378">Hydrolase</keyword>
<evidence type="ECO:0000313" key="7">
    <source>
        <dbReference type="Proteomes" id="UP000015346"/>
    </source>
</evidence>
<comment type="caution">
    <text evidence="6">The sequence shown here is derived from an EMBL/GenBank/DDBJ whole genome shotgun (WGS) entry which is preliminary data.</text>
</comment>
<gene>
    <name evidence="6" type="ORF">ruthe_00927</name>
</gene>
<comment type="subcellular location">
    <subcellularLocation>
        <location evidence="1">Membrane</location>
        <topology evidence="1">Single-pass membrane protein</topology>
    </subcellularLocation>
</comment>
<dbReference type="InterPro" id="IPR007343">
    <property type="entry name" value="Uncharacterised_pept_Zn_put"/>
</dbReference>
<feature type="transmembrane region" description="Helical" evidence="5">
    <location>
        <begin position="12"/>
        <end position="34"/>
    </location>
</feature>
<evidence type="ECO:0000256" key="1">
    <source>
        <dbReference type="ARBA" id="ARBA00004167"/>
    </source>
</evidence>
<dbReference type="GO" id="GO:0016020">
    <property type="term" value="C:membrane"/>
    <property type="evidence" value="ECO:0007669"/>
    <property type="project" value="UniProtKB-SubCell"/>
</dbReference>
<keyword evidence="4 5" id="KW-0472">Membrane</keyword>
<proteinExistence type="predicted"/>